<dbReference type="PANTHER" id="PTHR33883:SF7">
    <property type="entry name" value="OS04G0521600 PROTEIN"/>
    <property type="match status" value="1"/>
</dbReference>
<feature type="coiled-coil region" evidence="1">
    <location>
        <begin position="495"/>
        <end position="522"/>
    </location>
</feature>
<feature type="region of interest" description="Disordered" evidence="2">
    <location>
        <begin position="601"/>
        <end position="627"/>
    </location>
</feature>
<protein>
    <submittedName>
        <fullName evidence="3">(wild Malaysian banana) hypothetical protein</fullName>
    </submittedName>
</protein>
<evidence type="ECO:0000256" key="2">
    <source>
        <dbReference type="SAM" id="MobiDB-lite"/>
    </source>
</evidence>
<feature type="compositionally biased region" description="Basic and acidic residues" evidence="2">
    <location>
        <begin position="601"/>
        <end position="612"/>
    </location>
</feature>
<keyword evidence="1" id="KW-0175">Coiled coil</keyword>
<organism evidence="3">
    <name type="scientific">Musa acuminata subsp. malaccensis</name>
    <name type="common">Wild banana</name>
    <name type="synonym">Musa malaccensis</name>
    <dbReference type="NCBI Taxonomy" id="214687"/>
    <lineage>
        <taxon>Eukaryota</taxon>
        <taxon>Viridiplantae</taxon>
        <taxon>Streptophyta</taxon>
        <taxon>Embryophyta</taxon>
        <taxon>Tracheophyta</taxon>
        <taxon>Spermatophyta</taxon>
        <taxon>Magnoliopsida</taxon>
        <taxon>Liliopsida</taxon>
        <taxon>Zingiberales</taxon>
        <taxon>Musaceae</taxon>
        <taxon>Musa</taxon>
    </lineage>
</organism>
<reference evidence="3" key="1">
    <citation type="submission" date="2021-03" db="EMBL/GenBank/DDBJ databases">
        <authorList>
            <consortium name="Genoscope - CEA"/>
            <person name="William W."/>
        </authorList>
    </citation>
    <scope>NUCLEOTIDE SEQUENCE</scope>
    <source>
        <strain evidence="3">Doubled-haploid Pahang</strain>
    </source>
</reference>
<dbReference type="AlphaFoldDB" id="A0A8D7A7K7"/>
<proteinExistence type="predicted"/>
<gene>
    <name evidence="3" type="ORF">GSMUA_134620.1</name>
</gene>
<dbReference type="InterPro" id="IPR037490">
    <property type="entry name" value="WAP"/>
</dbReference>
<evidence type="ECO:0000313" key="3">
    <source>
        <dbReference type="EMBL" id="CAG1843667.1"/>
    </source>
</evidence>
<sequence>MDAFFHGLDCRLRVSGMVADSIMMGIVNSAMEDAYKKSCTEDGDLDRLIEKSRFCELAIMQLEWCLKYLQEEMDNATVDNACDREKLFCDLLETRDRIDNRLDETKLAIAEKDVELARRKESEIKLRLALELKGEEVRSLHHTLGADKRVKNDACDGFACRDDVNEDESDGHVFDELECSMGKQLRKIRGKLEHGRQALTNVMLNMRSSPRVGAANPNAGLDTDSGGLKALHELHDMAQLTLDFNDMVIDLDMLKEEVRSSFEMIVSSISVFKATTEEQRWAWNMEREIATVIIRSFVRDVRREWAANPDTNLLSFIDELEALASQITVPSTSSNDVMDPKAQCNPLSIVPDMDEVEKDASVAGNSSPPKGDNLYGVSQGGAEDHVGGIERNDELIDSAFRAGELHNMNDLSEKSPPGNFVADLTNYHDSIRTQKIDSDREMITKVISRLEGIIKRAKSESFADIHIPRHAPPDSETKHEAMKIIQKPIDSHLKDLELHEEIRRLKEEKDEMETKAVIMEDVYRLNYKGLMGRLLTDFFDVELEVLTREDTFRIVFGELIKELMSMREAHTSEQLLREEIRYIILSEVIKGILCANNATKDTEFSGKPEQGKDSLLTNPTTEMGSDYVLDSGIRKNSVDDSNGLDVEESDAFRSASNLETSPQGAITGTMQQGEPTLSYASITDENNIVHGSGASTGIQKQNKSEFSCMSAGIVEKHWDDFHFMMMPVEQIIQMVDDFGLLTCEKISINISSRLDNLIHQLNPISEQVNIIKRNELLYRKAFANRCYNLQTAEAEVDLLGDELDLLFGLLEKIYIALDHYSPVLQHYSGITEVLRMIRREIYGEVANTSRQ</sequence>
<evidence type="ECO:0000256" key="1">
    <source>
        <dbReference type="SAM" id="Coils"/>
    </source>
</evidence>
<accession>A0A8D7A7K7</accession>
<dbReference type="EMBL" id="HG996469">
    <property type="protein sequence ID" value="CAG1843667.1"/>
    <property type="molecule type" value="Genomic_DNA"/>
</dbReference>
<feature type="region of interest" description="Disordered" evidence="2">
    <location>
        <begin position="648"/>
        <end position="670"/>
    </location>
</feature>
<feature type="compositionally biased region" description="Polar residues" evidence="2">
    <location>
        <begin position="654"/>
        <end position="670"/>
    </location>
</feature>
<name>A0A8D7A7K7_MUSAM</name>
<dbReference type="PANTHER" id="PTHR33883">
    <property type="entry name" value="WPP DOMAIN-ASSOCIATED PROTEIN"/>
    <property type="match status" value="1"/>
</dbReference>